<accession>C1EHX0</accession>
<gene>
    <name evidence="10" type="ORF">MICPUN_88500</name>
</gene>
<dbReference type="GO" id="GO:0005794">
    <property type="term" value="C:Golgi apparatus"/>
    <property type="evidence" value="ECO:0007669"/>
    <property type="project" value="TreeGrafter"/>
</dbReference>
<evidence type="ECO:0000256" key="7">
    <source>
        <dbReference type="SAM" id="Phobius"/>
    </source>
</evidence>
<dbReference type="eggNOG" id="KOG2568">
    <property type="taxonomic scope" value="Eukaryota"/>
</dbReference>
<evidence type="ECO:0000313" key="11">
    <source>
        <dbReference type="Proteomes" id="UP000002009"/>
    </source>
</evidence>
<protein>
    <recommendedName>
        <fullName evidence="9">GOST seven transmembrane domain-containing protein</fullName>
    </recommendedName>
</protein>
<organism evidence="10 11">
    <name type="scientific">Micromonas commoda (strain RCC299 / NOUM17 / CCMP2709)</name>
    <name type="common">Picoplanktonic green alga</name>
    <dbReference type="NCBI Taxonomy" id="296587"/>
    <lineage>
        <taxon>Eukaryota</taxon>
        <taxon>Viridiplantae</taxon>
        <taxon>Chlorophyta</taxon>
        <taxon>Mamiellophyceae</taxon>
        <taxon>Mamiellales</taxon>
        <taxon>Mamiellaceae</taxon>
        <taxon>Micromonas</taxon>
    </lineage>
</organism>
<dbReference type="EMBL" id="CP001333">
    <property type="protein sequence ID" value="ACO67581.1"/>
    <property type="molecule type" value="Genomic_DNA"/>
</dbReference>
<feature type="transmembrane region" description="Helical" evidence="7">
    <location>
        <begin position="392"/>
        <end position="413"/>
    </location>
</feature>
<dbReference type="GO" id="GO:0016020">
    <property type="term" value="C:membrane"/>
    <property type="evidence" value="ECO:0007669"/>
    <property type="project" value="UniProtKB-SubCell"/>
</dbReference>
<feature type="transmembrane region" description="Helical" evidence="7">
    <location>
        <begin position="270"/>
        <end position="291"/>
    </location>
</feature>
<feature type="compositionally biased region" description="Gly residues" evidence="6">
    <location>
        <begin position="514"/>
        <end position="523"/>
    </location>
</feature>
<feature type="signal peptide" evidence="8">
    <location>
        <begin position="1"/>
        <end position="23"/>
    </location>
</feature>
<dbReference type="RefSeq" id="XP_002506323.1">
    <property type="nucleotide sequence ID" value="XM_002506277.1"/>
</dbReference>
<evidence type="ECO:0000256" key="1">
    <source>
        <dbReference type="ARBA" id="ARBA00004141"/>
    </source>
</evidence>
<evidence type="ECO:0000256" key="3">
    <source>
        <dbReference type="ARBA" id="ARBA00022729"/>
    </source>
</evidence>
<dbReference type="Proteomes" id="UP000002009">
    <property type="component" value="Chromosome 15"/>
</dbReference>
<dbReference type="InterPro" id="IPR009637">
    <property type="entry name" value="GPR107/GPR108-like"/>
</dbReference>
<dbReference type="InParanoid" id="C1EHX0"/>
<keyword evidence="5 7" id="KW-0472">Membrane</keyword>
<dbReference type="InterPro" id="IPR053937">
    <property type="entry name" value="GOST_TM"/>
</dbReference>
<dbReference type="OMA" id="WIAYEVY"/>
<dbReference type="STRING" id="296587.C1EHX0"/>
<keyword evidence="3 8" id="KW-0732">Signal</keyword>
<evidence type="ECO:0000256" key="5">
    <source>
        <dbReference type="ARBA" id="ARBA00023136"/>
    </source>
</evidence>
<comment type="subcellular location">
    <subcellularLocation>
        <location evidence="1">Membrane</location>
        <topology evidence="1">Multi-pass membrane protein</topology>
    </subcellularLocation>
</comment>
<proteinExistence type="predicted"/>
<evidence type="ECO:0000256" key="8">
    <source>
        <dbReference type="SAM" id="SignalP"/>
    </source>
</evidence>
<dbReference type="PANTHER" id="PTHR21229">
    <property type="entry name" value="LUNG SEVEN TRANSMEMBRANE RECEPTOR"/>
    <property type="match status" value="1"/>
</dbReference>
<name>C1EHX0_MICCC</name>
<keyword evidence="4 7" id="KW-1133">Transmembrane helix</keyword>
<keyword evidence="11" id="KW-1185">Reference proteome</keyword>
<dbReference type="PANTHER" id="PTHR21229:SF1">
    <property type="entry name" value="GH17801P"/>
    <property type="match status" value="1"/>
</dbReference>
<sequence length="552" mass="60607">MTRAPPLAALVALLLLAVHRCDGAIHPYRAARFTPTDGAHVLRAGREGLYASAYVRFEDVEFRRSRSHASRFTGADSEGKDTGAVHAVLFELKDHFRIGWTDPRAGTRHLCCDSPDLVADTGCVMNDVLIAPPDDGREPEPGWPWVRRVEFVGDHAVRSMSAEQVTVTRDGMYYLWFVTCDASLGESLTVTGRTTWRNPHGYLPGMMRHTRPFFGTLALAYGGLVFWWTAKVAKVHVKRPDVVTQLHHCVTAVVAASFTEAFLWYADYEYFNAVGVRPVALTLLAVFFSAARESASRTLVLVVSTGYGVVRPTLGGLSTKVVGLGTAYFVAAVALDVATHVGNVDDLTQTTRVLLVVPVALMDATYILWIFSSLSRTLTQLRARRQLAKLALYARFTNVLAVSVVGSVMWILYETWFRATDALNQKWQVDWVVGAFWHVLSFLLLGAICVLWAPSDDAATQFAYGEVSGKDDATGAMFDGFEGWDFGDGDASGGGYSDEEDGREREMRKVPAGHMGGGKGMGVGQTPLKGGDVFLMDSDDEREARLARDKMR</sequence>
<dbReference type="KEGG" id="mis:MICPUN_88500"/>
<evidence type="ECO:0000259" key="9">
    <source>
        <dbReference type="Pfam" id="PF06814"/>
    </source>
</evidence>
<feature type="region of interest" description="Disordered" evidence="6">
    <location>
        <begin position="492"/>
        <end position="525"/>
    </location>
</feature>
<feature type="transmembrane region" description="Helical" evidence="7">
    <location>
        <begin position="213"/>
        <end position="230"/>
    </location>
</feature>
<evidence type="ECO:0000313" key="10">
    <source>
        <dbReference type="EMBL" id="ACO67581.1"/>
    </source>
</evidence>
<feature type="domain" description="GOST seven transmembrane" evidence="9">
    <location>
        <begin position="212"/>
        <end position="457"/>
    </location>
</feature>
<evidence type="ECO:0000256" key="4">
    <source>
        <dbReference type="ARBA" id="ARBA00022989"/>
    </source>
</evidence>
<feature type="chain" id="PRO_5002909028" description="GOST seven transmembrane domain-containing protein" evidence="8">
    <location>
        <begin position="24"/>
        <end position="552"/>
    </location>
</feature>
<dbReference type="FunCoup" id="C1EHX0">
    <property type="interactions" value="2035"/>
</dbReference>
<feature type="transmembrane region" description="Helical" evidence="7">
    <location>
        <begin position="433"/>
        <end position="453"/>
    </location>
</feature>
<dbReference type="GeneID" id="8249255"/>
<dbReference type="Pfam" id="PF06814">
    <property type="entry name" value="GOST_TM"/>
    <property type="match status" value="1"/>
</dbReference>
<feature type="transmembrane region" description="Helical" evidence="7">
    <location>
        <begin position="321"/>
        <end position="341"/>
    </location>
</feature>
<dbReference type="AlphaFoldDB" id="C1EHX0"/>
<keyword evidence="2 7" id="KW-0812">Transmembrane</keyword>
<evidence type="ECO:0000256" key="6">
    <source>
        <dbReference type="SAM" id="MobiDB-lite"/>
    </source>
</evidence>
<reference evidence="10 11" key="1">
    <citation type="journal article" date="2009" name="Science">
        <title>Green evolution and dynamic adaptations revealed by genomes of the marine picoeukaryotes Micromonas.</title>
        <authorList>
            <person name="Worden A.Z."/>
            <person name="Lee J.H."/>
            <person name="Mock T."/>
            <person name="Rouze P."/>
            <person name="Simmons M.P."/>
            <person name="Aerts A.L."/>
            <person name="Allen A.E."/>
            <person name="Cuvelier M.L."/>
            <person name="Derelle E."/>
            <person name="Everett M.V."/>
            <person name="Foulon E."/>
            <person name="Grimwood J."/>
            <person name="Gundlach H."/>
            <person name="Henrissat B."/>
            <person name="Napoli C."/>
            <person name="McDonald S.M."/>
            <person name="Parker M.S."/>
            <person name="Rombauts S."/>
            <person name="Salamov A."/>
            <person name="Von Dassow P."/>
            <person name="Badger J.H."/>
            <person name="Coutinho P.M."/>
            <person name="Demir E."/>
            <person name="Dubchak I."/>
            <person name="Gentemann C."/>
            <person name="Eikrem W."/>
            <person name="Gready J.E."/>
            <person name="John U."/>
            <person name="Lanier W."/>
            <person name="Lindquist E.A."/>
            <person name="Lucas S."/>
            <person name="Mayer K.F."/>
            <person name="Moreau H."/>
            <person name="Not F."/>
            <person name="Otillar R."/>
            <person name="Panaud O."/>
            <person name="Pangilinan J."/>
            <person name="Paulsen I."/>
            <person name="Piegu B."/>
            <person name="Poliakov A."/>
            <person name="Robbens S."/>
            <person name="Schmutz J."/>
            <person name="Toulza E."/>
            <person name="Wyss T."/>
            <person name="Zelensky A."/>
            <person name="Zhou K."/>
            <person name="Armbrust E.V."/>
            <person name="Bhattacharya D."/>
            <person name="Goodenough U.W."/>
            <person name="Van de Peer Y."/>
            <person name="Grigoriev I.V."/>
        </authorList>
    </citation>
    <scope>NUCLEOTIDE SEQUENCE [LARGE SCALE GENOMIC DNA]</scope>
    <source>
        <strain evidence="11">RCC299 / NOUM17</strain>
    </source>
</reference>
<feature type="transmembrane region" description="Helical" evidence="7">
    <location>
        <begin position="353"/>
        <end position="371"/>
    </location>
</feature>
<dbReference type="OrthoDB" id="19932at2759"/>
<feature type="transmembrane region" description="Helical" evidence="7">
    <location>
        <begin position="242"/>
        <end position="264"/>
    </location>
</feature>
<evidence type="ECO:0000256" key="2">
    <source>
        <dbReference type="ARBA" id="ARBA00022692"/>
    </source>
</evidence>